<dbReference type="RefSeq" id="WP_371947195.1">
    <property type="nucleotide sequence ID" value="NZ_JAXCEI010000001.1"/>
</dbReference>
<gene>
    <name evidence="6" type="ORF">SM611_02910</name>
</gene>
<dbReference type="Pfam" id="PF04055">
    <property type="entry name" value="Radical_SAM"/>
    <property type="match status" value="1"/>
</dbReference>
<name>A0ABV4Q495_9ACTN</name>
<organism evidence="6 7">
    <name type="scientific">Actinomadura monticuli</name>
    <dbReference type="NCBI Taxonomy" id="3097367"/>
    <lineage>
        <taxon>Bacteria</taxon>
        <taxon>Bacillati</taxon>
        <taxon>Actinomycetota</taxon>
        <taxon>Actinomycetes</taxon>
        <taxon>Streptosporangiales</taxon>
        <taxon>Thermomonosporaceae</taxon>
        <taxon>Actinomadura</taxon>
    </lineage>
</organism>
<dbReference type="EMBL" id="JAXCEI010000001">
    <property type="protein sequence ID" value="MFA1537868.1"/>
    <property type="molecule type" value="Genomic_DNA"/>
</dbReference>
<dbReference type="SFLD" id="SFLDS00029">
    <property type="entry name" value="Radical_SAM"/>
    <property type="match status" value="1"/>
</dbReference>
<keyword evidence="2" id="KW-0479">Metal-binding</keyword>
<dbReference type="SFLD" id="SFLDG01067">
    <property type="entry name" value="SPASM/twitch_domain_containing"/>
    <property type="match status" value="1"/>
</dbReference>
<feature type="domain" description="Radical SAM core" evidence="5">
    <location>
        <begin position="32"/>
        <end position="269"/>
    </location>
</feature>
<keyword evidence="1" id="KW-0949">S-adenosyl-L-methionine</keyword>
<dbReference type="InterPro" id="IPR026335">
    <property type="entry name" value="rSAM_SPASM_FxsB"/>
</dbReference>
<accession>A0ABV4Q495</accession>
<dbReference type="NCBIfam" id="TIGR04269">
    <property type="entry name" value="SAM_SPASM_FxsB"/>
    <property type="match status" value="1"/>
</dbReference>
<protein>
    <submittedName>
        <fullName evidence="6">FxsB family cyclophane-forming radical SAM/SPASM peptide maturase</fullName>
    </submittedName>
</protein>
<keyword evidence="3" id="KW-0408">Iron</keyword>
<dbReference type="InterPro" id="IPR007197">
    <property type="entry name" value="rSAM"/>
</dbReference>
<evidence type="ECO:0000256" key="1">
    <source>
        <dbReference type="ARBA" id="ARBA00022691"/>
    </source>
</evidence>
<evidence type="ECO:0000256" key="4">
    <source>
        <dbReference type="ARBA" id="ARBA00023014"/>
    </source>
</evidence>
<evidence type="ECO:0000313" key="6">
    <source>
        <dbReference type="EMBL" id="MFA1537868.1"/>
    </source>
</evidence>
<dbReference type="PANTHER" id="PTHR43273:SF8">
    <property type="entry name" value="RADICAL SAM DOMAIN PROTEIN"/>
    <property type="match status" value="1"/>
</dbReference>
<dbReference type="InterPro" id="IPR023867">
    <property type="entry name" value="Sulphatase_maturase_rSAM"/>
</dbReference>
<dbReference type="Gene3D" id="3.20.20.70">
    <property type="entry name" value="Aldolase class I"/>
    <property type="match status" value="1"/>
</dbReference>
<evidence type="ECO:0000313" key="7">
    <source>
        <dbReference type="Proteomes" id="UP001569963"/>
    </source>
</evidence>
<proteinExistence type="predicted"/>
<comment type="caution">
    <text evidence="6">The sequence shown here is derived from an EMBL/GenBank/DDBJ whole genome shotgun (WGS) entry which is preliminary data.</text>
</comment>
<evidence type="ECO:0000256" key="3">
    <source>
        <dbReference type="ARBA" id="ARBA00023004"/>
    </source>
</evidence>
<dbReference type="CDD" id="cd01335">
    <property type="entry name" value="Radical_SAM"/>
    <property type="match status" value="1"/>
</dbReference>
<keyword evidence="7" id="KW-1185">Reference proteome</keyword>
<dbReference type="SFLD" id="SFLDG01386">
    <property type="entry name" value="main_SPASM_domain-containing"/>
    <property type="match status" value="1"/>
</dbReference>
<dbReference type="Proteomes" id="UP001569963">
    <property type="component" value="Unassembled WGS sequence"/>
</dbReference>
<dbReference type="SFLD" id="SFLDG01072">
    <property type="entry name" value="dehydrogenase_like"/>
    <property type="match status" value="1"/>
</dbReference>
<dbReference type="SUPFAM" id="SSF102114">
    <property type="entry name" value="Radical SAM enzymes"/>
    <property type="match status" value="1"/>
</dbReference>
<dbReference type="PROSITE" id="PS51918">
    <property type="entry name" value="RADICAL_SAM"/>
    <property type="match status" value="1"/>
</dbReference>
<evidence type="ECO:0000259" key="5">
    <source>
        <dbReference type="PROSITE" id="PS51918"/>
    </source>
</evidence>
<dbReference type="PANTHER" id="PTHR43273">
    <property type="entry name" value="ANAEROBIC SULFATASE-MATURATING ENZYME HOMOLOG ASLB-RELATED"/>
    <property type="match status" value="1"/>
</dbReference>
<evidence type="ECO:0000256" key="2">
    <source>
        <dbReference type="ARBA" id="ARBA00022723"/>
    </source>
</evidence>
<sequence length="429" mass="47110">MALKPGAEAVPPETEWPAGLDVRTLLEEGWRPTPFHEFVLKIHSRCNLACSYCYMYEMADQSWRGQPRRMADATIETVARRIAEHVESNGLSRVELILHGGEPLLAGLDGLRHAVTAVRSAVGGGATVNVGLQTNGLLLGPDFLDLFAELDVRVSVSLDGDEEGHDRHRRAPNGGGSYHRVVAGLERLLRPPYRHLFAGLLSTIDLRNDPVATYEALLRFGPPSLDFLLPHGTWEAPPPGAASADSTGASGAPYGEWLVQVFDRWYGAPVRETRVRLFDEIIRMVFDRPSRMESVGLSPFATAVVETNGAIEQVDTLKAAYEGATRTPLHVSRDSFDDALMLPSFAARQIGLRALSDECRGCDLVRICGGGLYPHRYRAGSGFANPSVYCRDLSRLISHIAATVRRDVSELRENGRRRIAVHGRKDGTE</sequence>
<reference evidence="6 7" key="1">
    <citation type="submission" date="2023-11" db="EMBL/GenBank/DDBJ databases">
        <title>Actinomadura monticuli sp. nov., isolated from volcanic ash.</title>
        <authorList>
            <person name="Lee S.D."/>
            <person name="Yang H."/>
            <person name="Kim I.S."/>
        </authorList>
    </citation>
    <scope>NUCLEOTIDE SEQUENCE [LARGE SCALE GENOMIC DNA]</scope>
    <source>
        <strain evidence="6 7">DLS-62</strain>
    </source>
</reference>
<dbReference type="InterPro" id="IPR013785">
    <property type="entry name" value="Aldolase_TIM"/>
</dbReference>
<keyword evidence="4" id="KW-0411">Iron-sulfur</keyword>
<dbReference type="InterPro" id="IPR058240">
    <property type="entry name" value="rSAM_sf"/>
</dbReference>